<dbReference type="Proteomes" id="UP001230253">
    <property type="component" value="Unassembled WGS sequence"/>
</dbReference>
<sequence>MMRHLILALAVSCIFCVAGARASAADAEIVRVGVLKFGTVNWEIDTIVENGFDKKHGFSLEPVVLAGSDAGRIGINAGEVDVIVSDWLFVSRQRAEGIPLTFVPYSTSVGAIMVPDDSIAKTLADLRGSRVGVAGGPLDKNWLMFRALAQDRYGFDLAEETQPAFAAPPFLAEKLRDGELAAASNFWHYNARLETEGYRELVSGQDAAKAFGATGPISAIGYVFNEEWAAEHKDAMLGFVAASHEAKELLGTSDAAWDRLRPSMNAEDDAIFRNLVRRYREGIPSRPMAEEEADTEKIYRRLAAIGGEKLVGSAQTLSPGTFWSVLKEGE</sequence>
<dbReference type="RefSeq" id="WP_307155598.1">
    <property type="nucleotide sequence ID" value="NZ_JAUSUK010000002.1"/>
</dbReference>
<evidence type="ECO:0000256" key="1">
    <source>
        <dbReference type="SAM" id="SignalP"/>
    </source>
</evidence>
<reference evidence="3 4" key="1">
    <citation type="submission" date="2023-07" db="EMBL/GenBank/DDBJ databases">
        <title>Genomic Encyclopedia of Type Strains, Phase IV (KMG-IV): sequencing the most valuable type-strain genomes for metagenomic binning, comparative biology and taxonomic classification.</title>
        <authorList>
            <person name="Goeker M."/>
        </authorList>
    </citation>
    <scope>NUCLEOTIDE SEQUENCE [LARGE SCALE GENOMIC DNA]</scope>
    <source>
        <strain evidence="3 4">DSM 11549</strain>
    </source>
</reference>
<organism evidence="3 4">
    <name type="scientific">Rhodopseudomonas julia</name>
    <dbReference type="NCBI Taxonomy" id="200617"/>
    <lineage>
        <taxon>Bacteria</taxon>
        <taxon>Pseudomonadati</taxon>
        <taxon>Pseudomonadota</taxon>
        <taxon>Alphaproteobacteria</taxon>
        <taxon>Hyphomicrobiales</taxon>
        <taxon>Nitrobacteraceae</taxon>
        <taxon>Rhodopseudomonas</taxon>
    </lineage>
</organism>
<dbReference type="PANTHER" id="PTHR30024">
    <property type="entry name" value="ALIPHATIC SULFONATES-BINDING PROTEIN-RELATED"/>
    <property type="match status" value="1"/>
</dbReference>
<gene>
    <name evidence="3" type="ORF">J2R99_003463</name>
</gene>
<dbReference type="SUPFAM" id="SSF53850">
    <property type="entry name" value="Periplasmic binding protein-like II"/>
    <property type="match status" value="1"/>
</dbReference>
<accession>A0ABU0CCB3</accession>
<dbReference type="InterPro" id="IPR015168">
    <property type="entry name" value="SsuA/THI5"/>
</dbReference>
<dbReference type="Pfam" id="PF09084">
    <property type="entry name" value="NMT1"/>
    <property type="match status" value="1"/>
</dbReference>
<evidence type="ECO:0000259" key="2">
    <source>
        <dbReference type="Pfam" id="PF09084"/>
    </source>
</evidence>
<feature type="signal peptide" evidence="1">
    <location>
        <begin position="1"/>
        <end position="24"/>
    </location>
</feature>
<feature type="domain" description="SsuA/THI5-like" evidence="2">
    <location>
        <begin position="49"/>
        <end position="246"/>
    </location>
</feature>
<evidence type="ECO:0000313" key="4">
    <source>
        <dbReference type="Proteomes" id="UP001230253"/>
    </source>
</evidence>
<dbReference type="EMBL" id="JAUSUK010000002">
    <property type="protein sequence ID" value="MDQ0327594.1"/>
    <property type="molecule type" value="Genomic_DNA"/>
</dbReference>
<proteinExistence type="predicted"/>
<name>A0ABU0CCB3_9BRAD</name>
<comment type="caution">
    <text evidence="3">The sequence shown here is derived from an EMBL/GenBank/DDBJ whole genome shotgun (WGS) entry which is preliminary data.</text>
</comment>
<keyword evidence="4" id="KW-1185">Reference proteome</keyword>
<keyword evidence="1" id="KW-0732">Signal</keyword>
<feature type="chain" id="PRO_5045409528" evidence="1">
    <location>
        <begin position="25"/>
        <end position="330"/>
    </location>
</feature>
<evidence type="ECO:0000313" key="3">
    <source>
        <dbReference type="EMBL" id="MDQ0327594.1"/>
    </source>
</evidence>
<protein>
    <submittedName>
        <fullName evidence="3">NitT/TauT family transport system substrate-binding protein</fullName>
    </submittedName>
</protein>
<dbReference type="Gene3D" id="3.40.190.10">
    <property type="entry name" value="Periplasmic binding protein-like II"/>
    <property type="match status" value="2"/>
</dbReference>
<dbReference type="PANTHER" id="PTHR30024:SF48">
    <property type="entry name" value="ABC TRANSPORTER SUBSTRATE-BINDING PROTEIN"/>
    <property type="match status" value="1"/>
</dbReference>